<reference evidence="1" key="1">
    <citation type="journal article" date="2023" name="Insect Mol. Biol.">
        <title>Genome sequencing provides insights into the evolution of gene families encoding plant cell wall-degrading enzymes in longhorned beetles.</title>
        <authorList>
            <person name="Shin N.R."/>
            <person name="Okamura Y."/>
            <person name="Kirsch R."/>
            <person name="Pauchet Y."/>
        </authorList>
    </citation>
    <scope>NUCLEOTIDE SEQUENCE</scope>
    <source>
        <strain evidence="1">RBIC_L_NR</strain>
    </source>
</reference>
<dbReference type="Proteomes" id="UP001162156">
    <property type="component" value="Unassembled WGS sequence"/>
</dbReference>
<accession>A0AAV8WT88</accession>
<name>A0AAV8WT88_9CUCU</name>
<evidence type="ECO:0000313" key="2">
    <source>
        <dbReference type="Proteomes" id="UP001162156"/>
    </source>
</evidence>
<sequence>MNIQREQDSGQNVYGSLNSHRSALSLIFPGNIGEDQLVKRFMKGVCRLRPPKPRYNFTWDPSLILDYLDKTPTNSLKAISRKLITLLVLTTGQRLQTISVIQTTNIKRSNTGLQIFIPDFLKTSGVNRPQPCLEVPFYLDNPNLCVANTLTMYMDRTKELRQKGCDSLFLTCKSLMVLLLNKHLVVG</sequence>
<protein>
    <submittedName>
        <fullName evidence="1">Uncharacterized protein</fullName>
    </submittedName>
</protein>
<proteinExistence type="predicted"/>
<keyword evidence="2" id="KW-1185">Reference proteome</keyword>
<dbReference type="PANTHER" id="PTHR35617:SF3">
    <property type="entry name" value="CORE-BINDING (CB) DOMAIN-CONTAINING PROTEIN"/>
    <property type="match status" value="1"/>
</dbReference>
<evidence type="ECO:0000313" key="1">
    <source>
        <dbReference type="EMBL" id="KAJ8929671.1"/>
    </source>
</evidence>
<dbReference type="EMBL" id="JANEYF010004922">
    <property type="protein sequence ID" value="KAJ8929671.1"/>
    <property type="molecule type" value="Genomic_DNA"/>
</dbReference>
<gene>
    <name evidence="1" type="ORF">NQ314_017617</name>
</gene>
<comment type="caution">
    <text evidence="1">The sequence shown here is derived from an EMBL/GenBank/DDBJ whole genome shotgun (WGS) entry which is preliminary data.</text>
</comment>
<organism evidence="1 2">
    <name type="scientific">Rhamnusium bicolor</name>
    <dbReference type="NCBI Taxonomy" id="1586634"/>
    <lineage>
        <taxon>Eukaryota</taxon>
        <taxon>Metazoa</taxon>
        <taxon>Ecdysozoa</taxon>
        <taxon>Arthropoda</taxon>
        <taxon>Hexapoda</taxon>
        <taxon>Insecta</taxon>
        <taxon>Pterygota</taxon>
        <taxon>Neoptera</taxon>
        <taxon>Endopterygota</taxon>
        <taxon>Coleoptera</taxon>
        <taxon>Polyphaga</taxon>
        <taxon>Cucujiformia</taxon>
        <taxon>Chrysomeloidea</taxon>
        <taxon>Cerambycidae</taxon>
        <taxon>Lepturinae</taxon>
        <taxon>Rhagiini</taxon>
        <taxon>Rhamnusium</taxon>
    </lineage>
</organism>
<dbReference type="PANTHER" id="PTHR35617">
    <property type="entry name" value="PHAGE_INTEGRASE DOMAIN-CONTAINING PROTEIN"/>
    <property type="match status" value="1"/>
</dbReference>
<dbReference type="AlphaFoldDB" id="A0AAV8WT88"/>